<reference evidence="1" key="1">
    <citation type="submission" date="2020-06" db="EMBL/GenBank/DDBJ databases">
        <title>WGS assembly of Ceratodon purpureus strain R40.</title>
        <authorList>
            <person name="Carey S.B."/>
            <person name="Jenkins J."/>
            <person name="Shu S."/>
            <person name="Lovell J.T."/>
            <person name="Sreedasyam A."/>
            <person name="Maumus F."/>
            <person name="Tiley G.P."/>
            <person name="Fernandez-Pozo N."/>
            <person name="Barry K."/>
            <person name="Chen C."/>
            <person name="Wang M."/>
            <person name="Lipzen A."/>
            <person name="Daum C."/>
            <person name="Saski C.A."/>
            <person name="Payton A.C."/>
            <person name="Mcbreen J.C."/>
            <person name="Conrad R.E."/>
            <person name="Kollar L.M."/>
            <person name="Olsson S."/>
            <person name="Huttunen S."/>
            <person name="Landis J.B."/>
            <person name="Wickett N.J."/>
            <person name="Johnson M.G."/>
            <person name="Rensing S.A."/>
            <person name="Grimwood J."/>
            <person name="Schmutz J."/>
            <person name="Mcdaniel S.F."/>
        </authorList>
    </citation>
    <scope>NUCLEOTIDE SEQUENCE</scope>
    <source>
        <strain evidence="1">R40</strain>
    </source>
</reference>
<sequence>MNNLADVFSEGHDFHHLNSSSSLYFQDRVELPAGSLGPEYVIRVSLHDTHQHPRRPQHSTCSRITSRRTPDTGRCEVALRPCCSQRYINGHSLTTIIHNSLLSSVCYS</sequence>
<dbReference type="AlphaFoldDB" id="A0A8T0I0J3"/>
<evidence type="ECO:0000313" key="2">
    <source>
        <dbReference type="Proteomes" id="UP000822688"/>
    </source>
</evidence>
<dbReference type="EMBL" id="CM026425">
    <property type="protein sequence ID" value="KAG0576058.1"/>
    <property type="molecule type" value="Genomic_DNA"/>
</dbReference>
<gene>
    <name evidence="1" type="ORF">KC19_5G051900</name>
</gene>
<comment type="caution">
    <text evidence="1">The sequence shown here is derived from an EMBL/GenBank/DDBJ whole genome shotgun (WGS) entry which is preliminary data.</text>
</comment>
<dbReference type="Proteomes" id="UP000822688">
    <property type="component" value="Chromosome 5"/>
</dbReference>
<proteinExistence type="predicted"/>
<accession>A0A8T0I0J3</accession>
<keyword evidence="2" id="KW-1185">Reference proteome</keyword>
<feature type="non-terminal residue" evidence="1">
    <location>
        <position position="108"/>
    </location>
</feature>
<organism evidence="1 2">
    <name type="scientific">Ceratodon purpureus</name>
    <name type="common">Fire moss</name>
    <name type="synonym">Dicranum purpureum</name>
    <dbReference type="NCBI Taxonomy" id="3225"/>
    <lineage>
        <taxon>Eukaryota</taxon>
        <taxon>Viridiplantae</taxon>
        <taxon>Streptophyta</taxon>
        <taxon>Embryophyta</taxon>
        <taxon>Bryophyta</taxon>
        <taxon>Bryophytina</taxon>
        <taxon>Bryopsida</taxon>
        <taxon>Dicranidae</taxon>
        <taxon>Pseudoditrichales</taxon>
        <taxon>Ditrichaceae</taxon>
        <taxon>Ceratodon</taxon>
    </lineage>
</organism>
<evidence type="ECO:0000313" key="1">
    <source>
        <dbReference type="EMBL" id="KAG0576058.1"/>
    </source>
</evidence>
<name>A0A8T0I0J3_CERPU</name>
<protein>
    <submittedName>
        <fullName evidence="1">Uncharacterized protein</fullName>
    </submittedName>
</protein>